<organism evidence="1 2">
    <name type="scientific">Castanea mollissima</name>
    <name type="common">Chinese chestnut</name>
    <dbReference type="NCBI Taxonomy" id="60419"/>
    <lineage>
        <taxon>Eukaryota</taxon>
        <taxon>Viridiplantae</taxon>
        <taxon>Streptophyta</taxon>
        <taxon>Embryophyta</taxon>
        <taxon>Tracheophyta</taxon>
        <taxon>Spermatophyta</taxon>
        <taxon>Magnoliopsida</taxon>
        <taxon>eudicotyledons</taxon>
        <taxon>Gunneridae</taxon>
        <taxon>Pentapetalae</taxon>
        <taxon>rosids</taxon>
        <taxon>fabids</taxon>
        <taxon>Fagales</taxon>
        <taxon>Fagaceae</taxon>
        <taxon>Castanea</taxon>
    </lineage>
</organism>
<comment type="caution">
    <text evidence="1">The sequence shown here is derived from an EMBL/GenBank/DDBJ whole genome shotgun (WGS) entry which is preliminary data.</text>
</comment>
<accession>A0A8J4VFI2</accession>
<protein>
    <submittedName>
        <fullName evidence="1">Uncharacterized protein</fullName>
    </submittedName>
</protein>
<dbReference type="AlphaFoldDB" id="A0A8J4VFI2"/>
<name>A0A8J4VFI2_9ROSI</name>
<reference evidence="1" key="1">
    <citation type="submission" date="2020-03" db="EMBL/GenBank/DDBJ databases">
        <title>Castanea mollissima Vanexum genome sequencing.</title>
        <authorList>
            <person name="Staton M."/>
        </authorList>
    </citation>
    <scope>NUCLEOTIDE SEQUENCE</scope>
    <source>
        <tissue evidence="1">Leaf</tissue>
    </source>
</reference>
<gene>
    <name evidence="1" type="ORF">CMV_026199</name>
</gene>
<dbReference type="OrthoDB" id="995189at2759"/>
<dbReference type="EMBL" id="JRKL02007479">
    <property type="protein sequence ID" value="KAF3947699.1"/>
    <property type="molecule type" value="Genomic_DNA"/>
</dbReference>
<evidence type="ECO:0000313" key="2">
    <source>
        <dbReference type="Proteomes" id="UP000737018"/>
    </source>
</evidence>
<proteinExistence type="predicted"/>
<keyword evidence="2" id="KW-1185">Reference proteome</keyword>
<feature type="non-terminal residue" evidence="1">
    <location>
        <position position="1"/>
    </location>
</feature>
<sequence>SGQFLVGLIGFSCLEKYLESLRLIQNGAKWRVGDGSIVQIYRWLPREGEGRVASPPSLLPEDCTVLSLIDEDSKWWNMELIDNLFPPDEAQKNIIHSS</sequence>
<dbReference type="Proteomes" id="UP000737018">
    <property type="component" value="Unassembled WGS sequence"/>
</dbReference>
<evidence type="ECO:0000313" key="1">
    <source>
        <dbReference type="EMBL" id="KAF3947699.1"/>
    </source>
</evidence>